<dbReference type="STRING" id="39482.ERS852491_03680"/>
<dbReference type="FunFam" id="3.20.20.140:FF:000004">
    <property type="entry name" value="N-acetylglucosamine-6-phosphate deacetylase"/>
    <property type="match status" value="1"/>
</dbReference>
<dbReference type="EMBL" id="CYZU01000042">
    <property type="protein sequence ID" value="CUO90614.1"/>
    <property type="molecule type" value="Genomic_DNA"/>
</dbReference>
<feature type="binding site" evidence="11">
    <location>
        <begin position="214"/>
        <end position="215"/>
    </location>
    <ligand>
        <name>substrate</name>
    </ligand>
</feature>
<feature type="active site" description="Proton donor/acceptor" evidence="10">
    <location>
        <position position="269"/>
    </location>
</feature>
<feature type="binding site" evidence="11">
    <location>
        <position position="139"/>
    </location>
    <ligand>
        <name>substrate</name>
    </ligand>
</feature>
<evidence type="ECO:0000256" key="8">
    <source>
        <dbReference type="ARBA" id="ARBA00060590"/>
    </source>
</evidence>
<dbReference type="OrthoDB" id="9776488at2"/>
<dbReference type="EC" id="3.5.1.25" evidence="2"/>
<reference evidence="14 15" key="1">
    <citation type="submission" date="2015-09" db="EMBL/GenBank/DDBJ databases">
        <authorList>
            <consortium name="Pathogen Informatics"/>
        </authorList>
    </citation>
    <scope>NUCLEOTIDE SEQUENCE [LARGE SCALE GENOMIC DNA]</scope>
    <source>
        <strain evidence="14 15">2789STDY5834876</strain>
    </source>
</reference>
<comment type="pathway">
    <text evidence="8">Amino-sugar metabolism; N-acetylneuraminate degradation; D-fructose 6-phosphate from N-acetylneuraminate: step 4/5.</text>
</comment>
<comment type="catalytic activity">
    <reaction evidence="7">
        <text>N-acetyl-D-glucosamine 6-phosphate + H2O = D-glucosamine 6-phosphate + acetate</text>
        <dbReference type="Rhea" id="RHEA:22936"/>
        <dbReference type="ChEBI" id="CHEBI:15377"/>
        <dbReference type="ChEBI" id="CHEBI:30089"/>
        <dbReference type="ChEBI" id="CHEBI:57513"/>
        <dbReference type="ChEBI" id="CHEBI:58725"/>
        <dbReference type="EC" id="3.5.1.25"/>
    </reaction>
</comment>
<dbReference type="RefSeq" id="WP_050641381.1">
    <property type="nucleotide sequence ID" value="NZ_CABKUE010000009.1"/>
</dbReference>
<evidence type="ECO:0000256" key="1">
    <source>
        <dbReference type="ARBA" id="ARBA00010716"/>
    </source>
</evidence>
<evidence type="ECO:0000256" key="7">
    <source>
        <dbReference type="ARBA" id="ARBA00047647"/>
    </source>
</evidence>
<dbReference type="PIRSF" id="PIRSF038994">
    <property type="entry name" value="NagA"/>
    <property type="match status" value="1"/>
</dbReference>
<keyword evidence="4 12" id="KW-0479">Metal-binding</keyword>
<comment type="cofactor">
    <cofactor evidence="12">
        <name>a divalent metal cation</name>
        <dbReference type="ChEBI" id="CHEBI:60240"/>
    </cofactor>
    <text evidence="12">Binds 1 divalent metal cation per subunit.</text>
</comment>
<dbReference type="Gene3D" id="2.30.40.10">
    <property type="entry name" value="Urease, subunit C, domain 1"/>
    <property type="match status" value="1"/>
</dbReference>
<evidence type="ECO:0000256" key="2">
    <source>
        <dbReference type="ARBA" id="ARBA00011899"/>
    </source>
</evidence>
<name>A0A174ITD5_9FIRM</name>
<feature type="domain" description="Amidohydrolase-related" evidence="13">
    <location>
        <begin position="51"/>
        <end position="365"/>
    </location>
</feature>
<evidence type="ECO:0000256" key="12">
    <source>
        <dbReference type="PIRSR" id="PIRSR038994-3"/>
    </source>
</evidence>
<feature type="binding site" evidence="12">
    <location>
        <position position="128"/>
    </location>
    <ligand>
        <name>Zn(2+)</name>
        <dbReference type="ChEBI" id="CHEBI:29105"/>
    </ligand>
</feature>
<dbReference type="PANTHER" id="PTHR11113:SF14">
    <property type="entry name" value="N-ACETYLGLUCOSAMINE-6-PHOSPHATE DEACETYLASE"/>
    <property type="match status" value="1"/>
</dbReference>
<evidence type="ECO:0000256" key="4">
    <source>
        <dbReference type="ARBA" id="ARBA00022723"/>
    </source>
</evidence>
<dbReference type="AlphaFoldDB" id="A0A174ITD5"/>
<evidence type="ECO:0000256" key="10">
    <source>
        <dbReference type="PIRSR" id="PIRSR038994-1"/>
    </source>
</evidence>
<dbReference type="InterPro" id="IPR006680">
    <property type="entry name" value="Amidohydro-rel"/>
</dbReference>
<proteinExistence type="inferred from homology"/>
<organism evidence="14 15">
    <name type="scientific">Faecalicatena contorta</name>
    <dbReference type="NCBI Taxonomy" id="39482"/>
    <lineage>
        <taxon>Bacteria</taxon>
        <taxon>Bacillati</taxon>
        <taxon>Bacillota</taxon>
        <taxon>Clostridia</taxon>
        <taxon>Lachnospirales</taxon>
        <taxon>Lachnospiraceae</taxon>
        <taxon>Faecalicatena</taxon>
    </lineage>
</organism>
<dbReference type="GO" id="GO:0008448">
    <property type="term" value="F:N-acetylglucosamine-6-phosphate deacetylase activity"/>
    <property type="evidence" value="ECO:0007669"/>
    <property type="project" value="UniProtKB-EC"/>
</dbReference>
<feature type="binding site" evidence="11">
    <location>
        <begin position="302"/>
        <end position="304"/>
    </location>
    <ligand>
        <name>substrate</name>
    </ligand>
</feature>
<dbReference type="CDD" id="cd00854">
    <property type="entry name" value="NagA"/>
    <property type="match status" value="1"/>
</dbReference>
<dbReference type="InterPro" id="IPR003764">
    <property type="entry name" value="GlcNAc_6-P_deAcase"/>
</dbReference>
<comment type="similarity">
    <text evidence="1 9">Belongs to the metallo-dependent hydrolases superfamily. NagA family.</text>
</comment>
<dbReference type="NCBIfam" id="TIGR00221">
    <property type="entry name" value="nagA"/>
    <property type="match status" value="1"/>
</dbReference>
<evidence type="ECO:0000256" key="6">
    <source>
        <dbReference type="ARBA" id="ARBA00023277"/>
    </source>
</evidence>
<gene>
    <name evidence="14" type="primary">nagA_1</name>
    <name evidence="14" type="ORF">ERS852491_03680</name>
</gene>
<dbReference type="Gene3D" id="3.20.20.140">
    <property type="entry name" value="Metal-dependent hydrolases"/>
    <property type="match status" value="1"/>
</dbReference>
<protein>
    <recommendedName>
        <fullName evidence="3">N-acetylglucosamine-6-phosphate deacetylase</fullName>
        <ecNumber evidence="2">3.5.1.25</ecNumber>
    </recommendedName>
</protein>
<evidence type="ECO:0000313" key="15">
    <source>
        <dbReference type="Proteomes" id="UP000095544"/>
    </source>
</evidence>
<dbReference type="Proteomes" id="UP000095544">
    <property type="component" value="Unassembled WGS sequence"/>
</dbReference>
<evidence type="ECO:0000259" key="13">
    <source>
        <dbReference type="Pfam" id="PF01979"/>
    </source>
</evidence>
<feature type="binding site" evidence="11">
    <location>
        <position position="246"/>
    </location>
    <ligand>
        <name>substrate</name>
    </ligand>
</feature>
<keyword evidence="6 9" id="KW-0119">Carbohydrate metabolism</keyword>
<evidence type="ECO:0000313" key="14">
    <source>
        <dbReference type="EMBL" id="CUO90614.1"/>
    </source>
</evidence>
<feature type="binding site" evidence="11">
    <location>
        <position position="222"/>
    </location>
    <ligand>
        <name>substrate</name>
    </ligand>
</feature>
<dbReference type="GO" id="GO:0046872">
    <property type="term" value="F:metal ion binding"/>
    <property type="evidence" value="ECO:0007669"/>
    <property type="project" value="UniProtKB-KW"/>
</dbReference>
<dbReference type="GO" id="GO:0006046">
    <property type="term" value="P:N-acetylglucosamine catabolic process"/>
    <property type="evidence" value="ECO:0007669"/>
    <property type="project" value="TreeGrafter"/>
</dbReference>
<sequence length="376" mass="41198">MKLIKDKKIYTGKEVIYRGYIRFDQKITEVGDMESFTEKAGDEEVATEGNILIPGFIDVHSHGGYGQDNMDALPGEISSMVNKMAAEEGITSYFCTTMTQTYDKIEEAMKNICSAAKMNPIIQGIHVEGPFISEKFKGAQDASYIKKPDEKVLEEWNQISGGMIRLVTYAPEEADTQFEAWCEEHKVVLSAGHSNALYAELGRSRASHITHLYNAQRGLNHREPGVTGYGLLTPGVKAEIICDGIHIVPEMVRLAYEIKGSGGIELITDSMRAKGMPEGLSELGGQKVYVKDGTARLEDGTIAGSVLTFIQAFRNIMDFTGASLEDAVQMSSVNQAEEFGLEHKGMLSVGKDADILVLDGEFHLKNTFSCGKLICG</sequence>
<evidence type="ECO:0000256" key="5">
    <source>
        <dbReference type="ARBA" id="ARBA00022801"/>
    </source>
</evidence>
<dbReference type="SUPFAM" id="SSF51338">
    <property type="entry name" value="Composite domain of metallo-dependent hydrolases"/>
    <property type="match status" value="1"/>
</dbReference>
<dbReference type="InterPro" id="IPR011059">
    <property type="entry name" value="Metal-dep_hydrolase_composite"/>
</dbReference>
<evidence type="ECO:0000256" key="9">
    <source>
        <dbReference type="PIRNR" id="PIRNR038994"/>
    </source>
</evidence>
<feature type="binding site" evidence="12">
    <location>
        <position position="193"/>
    </location>
    <ligand>
        <name>Zn(2+)</name>
        <dbReference type="ChEBI" id="CHEBI:29105"/>
    </ligand>
</feature>
<dbReference type="SUPFAM" id="SSF51556">
    <property type="entry name" value="Metallo-dependent hydrolases"/>
    <property type="match status" value="1"/>
</dbReference>
<keyword evidence="5 9" id="KW-0378">Hydrolase</keyword>
<dbReference type="PANTHER" id="PTHR11113">
    <property type="entry name" value="N-ACETYLGLUCOSAMINE-6-PHOSPHATE DEACETYLASE"/>
    <property type="match status" value="1"/>
</dbReference>
<accession>A0A174ITD5</accession>
<evidence type="ECO:0000256" key="11">
    <source>
        <dbReference type="PIRSR" id="PIRSR038994-2"/>
    </source>
</evidence>
<feature type="binding site" evidence="12">
    <location>
        <position position="211"/>
    </location>
    <ligand>
        <name>Zn(2+)</name>
        <dbReference type="ChEBI" id="CHEBI:29105"/>
    </ligand>
</feature>
<dbReference type="InterPro" id="IPR032466">
    <property type="entry name" value="Metal_Hydrolase"/>
</dbReference>
<dbReference type="Pfam" id="PF01979">
    <property type="entry name" value="Amidohydro_1"/>
    <property type="match status" value="1"/>
</dbReference>
<evidence type="ECO:0000256" key="3">
    <source>
        <dbReference type="ARBA" id="ARBA00018029"/>
    </source>
</evidence>